<name>A0A8S5V0U9_9CAUD</name>
<dbReference type="SUPFAM" id="SSF101386">
    <property type="entry name" value="all-alpha NTP pyrophosphatases"/>
    <property type="match status" value="1"/>
</dbReference>
<protein>
    <submittedName>
        <fullName evidence="2">NTP-PPase-like protein</fullName>
    </submittedName>
</protein>
<evidence type="ECO:0000313" key="2">
    <source>
        <dbReference type="EMBL" id="DAG00353.1"/>
    </source>
</evidence>
<organism evidence="2">
    <name type="scientific">Siphoviridae sp. ct3r22</name>
    <dbReference type="NCBI Taxonomy" id="2825325"/>
    <lineage>
        <taxon>Viruses</taxon>
        <taxon>Duplodnaviria</taxon>
        <taxon>Heunggongvirae</taxon>
        <taxon>Uroviricota</taxon>
        <taxon>Caudoviricetes</taxon>
    </lineage>
</organism>
<reference evidence="2" key="1">
    <citation type="journal article" date="2021" name="Proc. Natl. Acad. Sci. U.S.A.">
        <title>A Catalog of Tens of Thousands of Viruses from Human Metagenomes Reveals Hidden Associations with Chronic Diseases.</title>
        <authorList>
            <person name="Tisza M.J."/>
            <person name="Buck C.B."/>
        </authorList>
    </citation>
    <scope>NUCLEOTIDE SEQUENCE</scope>
    <source>
        <strain evidence="2">Ct3r22</strain>
    </source>
</reference>
<dbReference type="EMBL" id="BK016180">
    <property type="protein sequence ID" value="DAG00353.1"/>
    <property type="molecule type" value="Genomic_DNA"/>
</dbReference>
<sequence length="174" mass="20257">MTYKEYEVKAITTKCYADEVAIPYVVIGLNGEIGELCEKIEQEAKEDLVIKELGDIFWYMAGIRVELNLQIEEDWNWLLKPKSATNVLQLLSESGKISEQIKKFLRDDYKTGEENIFPEKRRKVIEEAWKNIWLQLNTICDSMNTSIEEVARINNEKLASRKERNVIHGSGDER</sequence>
<accession>A0A8S5V0U9</accession>
<evidence type="ECO:0000259" key="1">
    <source>
        <dbReference type="Pfam" id="PF03819"/>
    </source>
</evidence>
<feature type="domain" description="NTP pyrophosphohydrolase MazG-like" evidence="1">
    <location>
        <begin position="29"/>
        <end position="61"/>
    </location>
</feature>
<dbReference type="Gene3D" id="1.10.287.1080">
    <property type="entry name" value="MazG-like"/>
    <property type="match status" value="1"/>
</dbReference>
<dbReference type="InterPro" id="IPR004518">
    <property type="entry name" value="MazG-like_dom"/>
</dbReference>
<dbReference type="Pfam" id="PF03819">
    <property type="entry name" value="MazG"/>
    <property type="match status" value="1"/>
</dbReference>
<proteinExistence type="predicted"/>